<dbReference type="FunFam" id="1.10.286.10:FF:000001">
    <property type="entry name" value="GTP cyclohydrolase 1"/>
    <property type="match status" value="1"/>
</dbReference>
<evidence type="ECO:0000313" key="9">
    <source>
        <dbReference type="Proteomes" id="UP000050816"/>
    </source>
</evidence>
<dbReference type="FunFam" id="3.30.1130.10:FF:000001">
    <property type="entry name" value="GTP cyclohydrolase 1"/>
    <property type="match status" value="1"/>
</dbReference>
<dbReference type="GO" id="GO:0006729">
    <property type="term" value="P:tetrahydrobiopterin biosynthetic process"/>
    <property type="evidence" value="ECO:0007669"/>
    <property type="project" value="TreeGrafter"/>
</dbReference>
<keyword evidence="6" id="KW-0479">Metal-binding</keyword>
<dbReference type="AlphaFoldDB" id="A0A0R1U7L8"/>
<organism evidence="8 9">
    <name type="scientific">Limosilactobacillus ingluviei DSM 15946</name>
    <dbReference type="NCBI Taxonomy" id="1423760"/>
    <lineage>
        <taxon>Bacteria</taxon>
        <taxon>Bacillati</taxon>
        <taxon>Bacillota</taxon>
        <taxon>Bacilli</taxon>
        <taxon>Lactobacillales</taxon>
        <taxon>Lactobacillaceae</taxon>
        <taxon>Limosilactobacillus</taxon>
    </lineage>
</organism>
<comment type="caution">
    <text evidence="8">The sequence shown here is derived from an EMBL/GenBank/DDBJ whole genome shotgun (WGS) entry which is preliminary data.</text>
</comment>
<name>A0A0R1U7L8_9LACO</name>
<protein>
    <recommendedName>
        <fullName evidence="6">GTP cyclohydrolase 1</fullName>
        <ecNumber evidence="6">3.5.4.16</ecNumber>
    </recommendedName>
    <alternativeName>
        <fullName evidence="6">GTP cyclohydrolase I</fullName>
        <shortName evidence="6">GTP-CH-I</shortName>
    </alternativeName>
</protein>
<dbReference type="GO" id="GO:0008270">
    <property type="term" value="F:zinc ion binding"/>
    <property type="evidence" value="ECO:0007669"/>
    <property type="project" value="UniProtKB-UniRule"/>
</dbReference>
<comment type="pathway">
    <text evidence="2 6">Cofactor biosynthesis; 7,8-dihydroneopterin triphosphate biosynthesis; 7,8-dihydroneopterin triphosphate from GTP: step 1/1.</text>
</comment>
<dbReference type="PANTHER" id="PTHR11109:SF7">
    <property type="entry name" value="GTP CYCLOHYDROLASE 1"/>
    <property type="match status" value="1"/>
</dbReference>
<feature type="binding site" evidence="6">
    <location>
        <position position="77"/>
    </location>
    <ligand>
        <name>Zn(2+)</name>
        <dbReference type="ChEBI" id="CHEBI:29105"/>
    </ligand>
</feature>
<evidence type="ECO:0000256" key="6">
    <source>
        <dbReference type="HAMAP-Rule" id="MF_00223"/>
    </source>
</evidence>
<dbReference type="Gene3D" id="1.10.286.10">
    <property type="match status" value="1"/>
</dbReference>
<proteinExistence type="inferred from homology"/>
<dbReference type="GO" id="GO:0003934">
    <property type="term" value="F:GTP cyclohydrolase I activity"/>
    <property type="evidence" value="ECO:0007669"/>
    <property type="project" value="UniProtKB-UniRule"/>
</dbReference>
<dbReference type="InterPro" id="IPR018234">
    <property type="entry name" value="GTP_CycHdrlase_I_CS"/>
</dbReference>
<keyword evidence="6" id="KW-0862">Zinc</keyword>
<gene>
    <name evidence="6" type="primary">folE</name>
    <name evidence="8" type="ORF">FC43_GL001854</name>
</gene>
<keyword evidence="4 6" id="KW-0378">Hydrolase</keyword>
<dbReference type="GO" id="GO:0006730">
    <property type="term" value="P:one-carbon metabolic process"/>
    <property type="evidence" value="ECO:0007669"/>
    <property type="project" value="UniProtKB-UniRule"/>
</dbReference>
<evidence type="ECO:0000313" key="8">
    <source>
        <dbReference type="EMBL" id="KRL89232.1"/>
    </source>
</evidence>
<dbReference type="NCBIfam" id="NF006826">
    <property type="entry name" value="PRK09347.1-3"/>
    <property type="match status" value="1"/>
</dbReference>
<dbReference type="InterPro" id="IPR001474">
    <property type="entry name" value="GTP_CycHdrlase_I"/>
</dbReference>
<dbReference type="PROSITE" id="PS00859">
    <property type="entry name" value="GTP_CYCLOHYDROL_1_1"/>
    <property type="match status" value="1"/>
</dbReference>
<dbReference type="SUPFAM" id="SSF55620">
    <property type="entry name" value="Tetrahydrobiopterin biosynthesis enzymes-like"/>
    <property type="match status" value="1"/>
</dbReference>
<comment type="catalytic activity">
    <reaction evidence="1 6">
        <text>GTP + H2O = 7,8-dihydroneopterin 3'-triphosphate + formate + H(+)</text>
        <dbReference type="Rhea" id="RHEA:17473"/>
        <dbReference type="ChEBI" id="CHEBI:15377"/>
        <dbReference type="ChEBI" id="CHEBI:15378"/>
        <dbReference type="ChEBI" id="CHEBI:15740"/>
        <dbReference type="ChEBI" id="CHEBI:37565"/>
        <dbReference type="ChEBI" id="CHEBI:58462"/>
        <dbReference type="EC" id="3.5.4.16"/>
    </reaction>
</comment>
<dbReference type="GO" id="GO:0005737">
    <property type="term" value="C:cytoplasm"/>
    <property type="evidence" value="ECO:0007669"/>
    <property type="project" value="TreeGrafter"/>
</dbReference>
<evidence type="ECO:0000259" key="7">
    <source>
        <dbReference type="Pfam" id="PF01227"/>
    </source>
</evidence>
<dbReference type="GO" id="GO:0046654">
    <property type="term" value="P:tetrahydrofolate biosynthetic process"/>
    <property type="evidence" value="ECO:0007669"/>
    <property type="project" value="UniProtKB-UniRule"/>
</dbReference>
<dbReference type="RefSeq" id="WP_056955137.1">
    <property type="nucleotide sequence ID" value="NZ_AZFK01000052.1"/>
</dbReference>
<dbReference type="NCBIfam" id="TIGR00063">
    <property type="entry name" value="folE"/>
    <property type="match status" value="1"/>
</dbReference>
<keyword evidence="6" id="KW-0547">Nucleotide-binding</keyword>
<keyword evidence="3 6" id="KW-0554">One-carbon metabolism</keyword>
<dbReference type="Proteomes" id="UP000050816">
    <property type="component" value="Unassembled WGS sequence"/>
</dbReference>
<dbReference type="InterPro" id="IPR043134">
    <property type="entry name" value="GTP-CH-I_N"/>
</dbReference>
<dbReference type="PANTHER" id="PTHR11109">
    <property type="entry name" value="GTP CYCLOHYDROLASE I"/>
    <property type="match status" value="1"/>
</dbReference>
<evidence type="ECO:0000256" key="5">
    <source>
        <dbReference type="ARBA" id="ARBA00023134"/>
    </source>
</evidence>
<dbReference type="EMBL" id="AZFK01000052">
    <property type="protein sequence ID" value="KRL89232.1"/>
    <property type="molecule type" value="Genomic_DNA"/>
</dbReference>
<dbReference type="HAMAP" id="MF_00223">
    <property type="entry name" value="FolE"/>
    <property type="match status" value="1"/>
</dbReference>
<dbReference type="UniPathway" id="UPA00848">
    <property type="reaction ID" value="UER00151"/>
</dbReference>
<feature type="binding site" evidence="6">
    <location>
        <position position="148"/>
    </location>
    <ligand>
        <name>Zn(2+)</name>
        <dbReference type="ChEBI" id="CHEBI:29105"/>
    </ligand>
</feature>
<accession>A0A0R1U7L8</accession>
<dbReference type="EC" id="3.5.4.16" evidence="6"/>
<dbReference type="PATRIC" id="fig|1423760.3.peg.1942"/>
<dbReference type="Pfam" id="PF01227">
    <property type="entry name" value="GTP_cyclohydroI"/>
    <property type="match status" value="1"/>
</dbReference>
<comment type="similarity">
    <text evidence="6">Belongs to the GTP cyclohydrolase I family.</text>
</comment>
<feature type="domain" description="GTP cyclohydrolase I" evidence="7">
    <location>
        <begin position="6"/>
        <end position="184"/>
    </location>
</feature>
<feature type="binding site" evidence="6">
    <location>
        <position position="80"/>
    </location>
    <ligand>
        <name>Zn(2+)</name>
        <dbReference type="ChEBI" id="CHEBI:29105"/>
    </ligand>
</feature>
<evidence type="ECO:0000256" key="1">
    <source>
        <dbReference type="ARBA" id="ARBA00001052"/>
    </source>
</evidence>
<evidence type="ECO:0000256" key="2">
    <source>
        <dbReference type="ARBA" id="ARBA00005080"/>
    </source>
</evidence>
<dbReference type="Gene3D" id="3.30.1130.10">
    <property type="match status" value="1"/>
</dbReference>
<comment type="subunit">
    <text evidence="6">Homopolymer.</text>
</comment>
<keyword evidence="5 6" id="KW-0342">GTP-binding</keyword>
<dbReference type="NCBIfam" id="NF006825">
    <property type="entry name" value="PRK09347.1-2"/>
    <property type="match status" value="1"/>
</dbReference>
<reference evidence="8 9" key="1">
    <citation type="journal article" date="2015" name="Genome Announc.">
        <title>Expanding the biotechnology potential of lactobacilli through comparative genomics of 213 strains and associated genera.</title>
        <authorList>
            <person name="Sun Z."/>
            <person name="Harris H.M."/>
            <person name="McCann A."/>
            <person name="Guo C."/>
            <person name="Argimon S."/>
            <person name="Zhang W."/>
            <person name="Yang X."/>
            <person name="Jeffery I.B."/>
            <person name="Cooney J.C."/>
            <person name="Kagawa T.F."/>
            <person name="Liu W."/>
            <person name="Song Y."/>
            <person name="Salvetti E."/>
            <person name="Wrobel A."/>
            <person name="Rasinkangas P."/>
            <person name="Parkhill J."/>
            <person name="Rea M.C."/>
            <person name="O'Sullivan O."/>
            <person name="Ritari J."/>
            <person name="Douillard F.P."/>
            <person name="Paul Ross R."/>
            <person name="Yang R."/>
            <person name="Briner A.E."/>
            <person name="Felis G.E."/>
            <person name="de Vos W.M."/>
            <person name="Barrangou R."/>
            <person name="Klaenhammer T.R."/>
            <person name="Caufield P.W."/>
            <person name="Cui Y."/>
            <person name="Zhang H."/>
            <person name="O'Toole P.W."/>
        </authorList>
    </citation>
    <scope>NUCLEOTIDE SEQUENCE [LARGE SCALE GENOMIC DNA]</scope>
    <source>
        <strain evidence="8 9">DSM 15946</strain>
    </source>
</reference>
<dbReference type="InterPro" id="IPR043133">
    <property type="entry name" value="GTP-CH-I_C/QueF"/>
</dbReference>
<evidence type="ECO:0000256" key="3">
    <source>
        <dbReference type="ARBA" id="ARBA00022563"/>
    </source>
</evidence>
<evidence type="ECO:0000256" key="4">
    <source>
        <dbReference type="ARBA" id="ARBA00022801"/>
    </source>
</evidence>
<dbReference type="GO" id="GO:0005525">
    <property type="term" value="F:GTP binding"/>
    <property type="evidence" value="ECO:0007669"/>
    <property type="project" value="UniProtKB-KW"/>
</dbReference>
<sequence length="191" mass="21634">MDLARIEAAVREILLAVGEDPTREGLQETPARVARMYSEVFASLGKQAEEVANYKAFHVEERPEMVLVQDIPFYSMCEHHLLPFFGVISLAYVPNDRVIGLSKIPRLVDYVTKKPGMQERVTTELLTELDRLLAPAGVAVSVAARHMCMEMRGVHKTGQFTYTSKFSGQFATQEALRQEFLQQVRTHHDQL</sequence>
<dbReference type="InterPro" id="IPR020602">
    <property type="entry name" value="GTP_CycHdrlase_I_dom"/>
</dbReference>